<feature type="domain" description="CCHC-type" evidence="6">
    <location>
        <begin position="353"/>
        <end position="369"/>
    </location>
</feature>
<sequence>MYTRAQKKKQENEGKQSIDPIDLDLANSDQEKQNIQGKPGDHRTLRDRSKKQSDSQDQTAEKRKPTQRSNTLPRKPTTSTKKVEKLAPVEEVEADEEDCVCGCDHPEGGRWICCDSCDKWWHNTCAKLSYKVCDFLTKNKEPFHCAHCITQELNDKPYHPIDIPHKEVNTQGTAKDSHIQDLSNHIVLIDGIPQPEQYKNSGKIIAEIARNKPHCAHNIDLAYLLPRGGIAVHCKNSKATEDLLQPWQDGAFNANSEQLSSHKADQSYGKRAILKNITPEATEEEIEQTILKQTSIQVKAHRYRYQDTGKPLRVVRVDATLGQLNDLFLQTLTIRGDTITVETYRSKKTTPIRCYNCHKLGHIARLCKEEPSCVRCGGHKAHPDPCKPKCVNCSGTHSANDPRCREFQAIKQRLEERHLRHHR</sequence>
<dbReference type="InterPro" id="IPR011011">
    <property type="entry name" value="Znf_FYVE_PHD"/>
</dbReference>
<dbReference type="OrthoDB" id="10069609at2759"/>
<keyword evidence="1" id="KW-0479">Metal-binding</keyword>
<evidence type="ECO:0000256" key="4">
    <source>
        <dbReference type="PROSITE-ProRule" id="PRU00047"/>
    </source>
</evidence>
<gene>
    <name evidence="8" type="primary">LOC118429469</name>
</gene>
<dbReference type="RefSeq" id="XP_035695847.1">
    <property type="nucleotide sequence ID" value="XM_035839954.1"/>
</dbReference>
<feature type="region of interest" description="Disordered" evidence="5">
    <location>
        <begin position="1"/>
        <end position="89"/>
    </location>
</feature>
<accession>A0A9J7M7B4</accession>
<name>A0A9J7M7B4_BRAFL</name>
<evidence type="ECO:0000256" key="2">
    <source>
        <dbReference type="ARBA" id="ARBA00022771"/>
    </source>
</evidence>
<keyword evidence="7" id="KW-1185">Reference proteome</keyword>
<dbReference type="SUPFAM" id="SSF57756">
    <property type="entry name" value="Retrovirus zinc finger-like domains"/>
    <property type="match status" value="1"/>
</dbReference>
<dbReference type="InterPro" id="IPR019786">
    <property type="entry name" value="Zinc_finger_PHD-type_CS"/>
</dbReference>
<dbReference type="KEGG" id="bfo:118429469"/>
<organism evidence="7 8">
    <name type="scientific">Branchiostoma floridae</name>
    <name type="common">Florida lancelet</name>
    <name type="synonym">Amphioxus</name>
    <dbReference type="NCBI Taxonomy" id="7739"/>
    <lineage>
        <taxon>Eukaryota</taxon>
        <taxon>Metazoa</taxon>
        <taxon>Chordata</taxon>
        <taxon>Cephalochordata</taxon>
        <taxon>Leptocardii</taxon>
        <taxon>Amphioxiformes</taxon>
        <taxon>Branchiostomatidae</taxon>
        <taxon>Branchiostoma</taxon>
    </lineage>
</organism>
<dbReference type="Proteomes" id="UP000001554">
    <property type="component" value="Chromosome 13"/>
</dbReference>
<evidence type="ECO:0000256" key="3">
    <source>
        <dbReference type="ARBA" id="ARBA00022833"/>
    </source>
</evidence>
<feature type="compositionally biased region" description="Polar residues" evidence="5">
    <location>
        <begin position="67"/>
        <end position="80"/>
    </location>
</feature>
<dbReference type="PROSITE" id="PS50158">
    <property type="entry name" value="ZF_CCHC"/>
    <property type="match status" value="1"/>
</dbReference>
<dbReference type="InterPro" id="IPR036875">
    <property type="entry name" value="Znf_CCHC_sf"/>
</dbReference>
<evidence type="ECO:0000313" key="7">
    <source>
        <dbReference type="Proteomes" id="UP000001554"/>
    </source>
</evidence>
<reference evidence="7" key="1">
    <citation type="journal article" date="2020" name="Nat. Ecol. Evol.">
        <title>Deeply conserved synteny resolves early events in vertebrate evolution.</title>
        <authorList>
            <person name="Simakov O."/>
            <person name="Marletaz F."/>
            <person name="Yue J.X."/>
            <person name="O'Connell B."/>
            <person name="Jenkins J."/>
            <person name="Brandt A."/>
            <person name="Calef R."/>
            <person name="Tung C.H."/>
            <person name="Huang T.K."/>
            <person name="Schmutz J."/>
            <person name="Satoh N."/>
            <person name="Yu J.K."/>
            <person name="Putnam N.H."/>
            <person name="Green R.E."/>
            <person name="Rokhsar D.S."/>
        </authorList>
    </citation>
    <scope>NUCLEOTIDE SEQUENCE [LARGE SCALE GENOMIC DNA]</scope>
    <source>
        <strain evidence="7">S238N-H82</strain>
    </source>
</reference>
<dbReference type="GeneID" id="118429469"/>
<evidence type="ECO:0000259" key="6">
    <source>
        <dbReference type="PROSITE" id="PS50158"/>
    </source>
</evidence>
<dbReference type="SMART" id="SM00249">
    <property type="entry name" value="PHD"/>
    <property type="match status" value="1"/>
</dbReference>
<dbReference type="GO" id="GO:0003676">
    <property type="term" value="F:nucleic acid binding"/>
    <property type="evidence" value="ECO:0007669"/>
    <property type="project" value="InterPro"/>
</dbReference>
<dbReference type="SMART" id="SM00343">
    <property type="entry name" value="ZnF_C2HC"/>
    <property type="match status" value="1"/>
</dbReference>
<dbReference type="AlphaFoldDB" id="A0A9J7M7B4"/>
<reference evidence="8" key="2">
    <citation type="submission" date="2025-08" db="UniProtKB">
        <authorList>
            <consortium name="RefSeq"/>
        </authorList>
    </citation>
    <scope>IDENTIFICATION</scope>
    <source>
        <strain evidence="8">S238N-H82</strain>
        <tissue evidence="8">Testes</tissue>
    </source>
</reference>
<evidence type="ECO:0000313" key="8">
    <source>
        <dbReference type="RefSeq" id="XP_035695847.1"/>
    </source>
</evidence>
<dbReference type="CDD" id="cd15517">
    <property type="entry name" value="PHD_TCF19_like"/>
    <property type="match status" value="1"/>
</dbReference>
<protein>
    <submittedName>
        <fullName evidence="8">Uncharacterized protein LOC118429469</fullName>
    </submittedName>
</protein>
<dbReference type="OMA" id="PRCREFQ"/>
<evidence type="ECO:0000256" key="1">
    <source>
        <dbReference type="ARBA" id="ARBA00022723"/>
    </source>
</evidence>
<evidence type="ECO:0000256" key="5">
    <source>
        <dbReference type="SAM" id="MobiDB-lite"/>
    </source>
</evidence>
<feature type="compositionally biased region" description="Basic and acidic residues" evidence="5">
    <location>
        <begin position="39"/>
        <end position="64"/>
    </location>
</feature>
<keyword evidence="2 4" id="KW-0863">Zinc-finger</keyword>
<proteinExistence type="predicted"/>
<keyword evidence="3" id="KW-0862">Zinc</keyword>
<dbReference type="InterPro" id="IPR013083">
    <property type="entry name" value="Znf_RING/FYVE/PHD"/>
</dbReference>
<dbReference type="SUPFAM" id="SSF57903">
    <property type="entry name" value="FYVE/PHD zinc finger"/>
    <property type="match status" value="1"/>
</dbReference>
<dbReference type="InterPro" id="IPR001965">
    <property type="entry name" value="Znf_PHD"/>
</dbReference>
<dbReference type="PROSITE" id="PS01359">
    <property type="entry name" value="ZF_PHD_1"/>
    <property type="match status" value="1"/>
</dbReference>
<dbReference type="GO" id="GO:0008270">
    <property type="term" value="F:zinc ion binding"/>
    <property type="evidence" value="ECO:0007669"/>
    <property type="project" value="UniProtKB-KW"/>
</dbReference>
<dbReference type="InterPro" id="IPR001878">
    <property type="entry name" value="Znf_CCHC"/>
</dbReference>
<dbReference type="Gene3D" id="3.30.40.10">
    <property type="entry name" value="Zinc/RING finger domain, C3HC4 (zinc finger)"/>
    <property type="match status" value="1"/>
</dbReference>